<gene>
    <name evidence="1" type="ORF">CT0861_03177</name>
</gene>
<dbReference type="EMBL" id="LFIV01000107">
    <property type="protein sequence ID" value="KZL69421.1"/>
    <property type="molecule type" value="Genomic_DNA"/>
</dbReference>
<evidence type="ECO:0000313" key="2">
    <source>
        <dbReference type="Proteomes" id="UP000076552"/>
    </source>
</evidence>
<organism evidence="1 2">
    <name type="scientific">Colletotrichum tofieldiae</name>
    <dbReference type="NCBI Taxonomy" id="708197"/>
    <lineage>
        <taxon>Eukaryota</taxon>
        <taxon>Fungi</taxon>
        <taxon>Dikarya</taxon>
        <taxon>Ascomycota</taxon>
        <taxon>Pezizomycotina</taxon>
        <taxon>Sordariomycetes</taxon>
        <taxon>Hypocreomycetidae</taxon>
        <taxon>Glomerellales</taxon>
        <taxon>Glomerellaceae</taxon>
        <taxon>Colletotrichum</taxon>
        <taxon>Colletotrichum spaethianum species complex</taxon>
    </lineage>
</organism>
<reference evidence="1 2" key="1">
    <citation type="submission" date="2015-06" db="EMBL/GenBank/DDBJ databases">
        <title>Survival trade-offs in plant roots during colonization by closely related pathogenic and mutualistic fungi.</title>
        <authorList>
            <person name="Hacquard S."/>
            <person name="Kracher B."/>
            <person name="Hiruma K."/>
            <person name="Weinman A."/>
            <person name="Muench P."/>
            <person name="Garrido Oter R."/>
            <person name="Ver Loren van Themaat E."/>
            <person name="Dallerey J.-F."/>
            <person name="Damm U."/>
            <person name="Henrissat B."/>
            <person name="Lespinet O."/>
            <person name="Thon M."/>
            <person name="Kemen E."/>
            <person name="McHardy A.C."/>
            <person name="Schulze-Lefert P."/>
            <person name="O'Connell R.J."/>
        </authorList>
    </citation>
    <scope>NUCLEOTIDE SEQUENCE [LARGE SCALE GENOMIC DNA]</scope>
    <source>
        <strain evidence="1 2">0861</strain>
    </source>
</reference>
<comment type="caution">
    <text evidence="1">The sequence shown here is derived from an EMBL/GenBank/DDBJ whole genome shotgun (WGS) entry which is preliminary data.</text>
</comment>
<dbReference type="AlphaFoldDB" id="A0A166RLR7"/>
<name>A0A166RLR7_9PEZI</name>
<evidence type="ECO:0000313" key="1">
    <source>
        <dbReference type="EMBL" id="KZL69421.1"/>
    </source>
</evidence>
<protein>
    <submittedName>
        <fullName evidence="1">Uncharacterized protein</fullName>
    </submittedName>
</protein>
<accession>A0A166RLR7</accession>
<keyword evidence="2" id="KW-1185">Reference proteome</keyword>
<dbReference type="Proteomes" id="UP000076552">
    <property type="component" value="Unassembled WGS sequence"/>
</dbReference>
<sequence length="85" mass="9706">MEHLRLHICVCICLIRRVRAHRFRRFLGKLMRCGAEFEAKVRKDVGEIEDEVMFSQGYGNHDDGNDGNDDDHGEAAVHVKHANCG</sequence>
<proteinExistence type="predicted"/>